<protein>
    <submittedName>
        <fullName evidence="12">Uncharacterized protein</fullName>
    </submittedName>
</protein>
<feature type="transmembrane region" description="Helical" evidence="8">
    <location>
        <begin position="158"/>
        <end position="183"/>
    </location>
</feature>
<evidence type="ECO:0000259" key="11">
    <source>
        <dbReference type="Pfam" id="PF16916"/>
    </source>
</evidence>
<dbReference type="GO" id="GO:0010312">
    <property type="term" value="P:detoxification of zinc ion"/>
    <property type="evidence" value="ECO:0007669"/>
    <property type="project" value="TreeGrafter"/>
</dbReference>
<feature type="transmembrane region" description="Helical" evidence="8">
    <location>
        <begin position="128"/>
        <end position="152"/>
    </location>
</feature>
<feature type="signal peptide" evidence="9">
    <location>
        <begin position="1"/>
        <end position="19"/>
    </location>
</feature>
<feature type="domain" description="Cation efflux protein transmembrane" evidence="10">
    <location>
        <begin position="1"/>
        <end position="191"/>
    </location>
</feature>
<dbReference type="GO" id="GO:0016020">
    <property type="term" value="C:membrane"/>
    <property type="evidence" value="ECO:0007669"/>
    <property type="project" value="UniProtKB-SubCell"/>
</dbReference>
<organism evidence="12 13">
    <name type="scientific">Clydaea vesicula</name>
    <dbReference type="NCBI Taxonomy" id="447962"/>
    <lineage>
        <taxon>Eukaryota</taxon>
        <taxon>Fungi</taxon>
        <taxon>Fungi incertae sedis</taxon>
        <taxon>Chytridiomycota</taxon>
        <taxon>Chytridiomycota incertae sedis</taxon>
        <taxon>Chytridiomycetes</taxon>
        <taxon>Lobulomycetales</taxon>
        <taxon>Lobulomycetaceae</taxon>
        <taxon>Clydaea</taxon>
    </lineage>
</organism>
<keyword evidence="6 8" id="KW-1133">Transmembrane helix</keyword>
<keyword evidence="4 8" id="KW-0812">Transmembrane</keyword>
<dbReference type="PANTHER" id="PTHR45820">
    <property type="entry name" value="FI23527P1"/>
    <property type="match status" value="1"/>
</dbReference>
<evidence type="ECO:0000256" key="8">
    <source>
        <dbReference type="SAM" id="Phobius"/>
    </source>
</evidence>
<comment type="subcellular location">
    <subcellularLocation>
        <location evidence="1">Membrane</location>
        <topology evidence="1">Multi-pass membrane protein</topology>
    </subcellularLocation>
</comment>
<proteinExistence type="inferred from homology"/>
<keyword evidence="7 8" id="KW-0472">Membrane</keyword>
<keyword evidence="13" id="KW-1185">Reference proteome</keyword>
<accession>A0AAD5XRY9</accession>
<name>A0AAD5XRY9_9FUNG</name>
<reference evidence="12" key="1">
    <citation type="submission" date="2020-05" db="EMBL/GenBank/DDBJ databases">
        <title>Phylogenomic resolution of chytrid fungi.</title>
        <authorList>
            <person name="Stajich J.E."/>
            <person name="Amses K."/>
            <person name="Simmons R."/>
            <person name="Seto K."/>
            <person name="Myers J."/>
            <person name="Bonds A."/>
            <person name="Quandt C.A."/>
            <person name="Barry K."/>
            <person name="Liu P."/>
            <person name="Grigoriev I."/>
            <person name="Longcore J.E."/>
            <person name="James T.Y."/>
        </authorList>
    </citation>
    <scope>NUCLEOTIDE SEQUENCE</scope>
    <source>
        <strain evidence="12">JEL0476</strain>
    </source>
</reference>
<keyword evidence="9" id="KW-0732">Signal</keyword>
<dbReference type="Pfam" id="PF16916">
    <property type="entry name" value="ZT_dimer"/>
    <property type="match status" value="1"/>
</dbReference>
<evidence type="ECO:0000256" key="5">
    <source>
        <dbReference type="ARBA" id="ARBA00022833"/>
    </source>
</evidence>
<comment type="caution">
    <text evidence="12">The sequence shown here is derived from an EMBL/GenBank/DDBJ whole genome shotgun (WGS) entry which is preliminary data.</text>
</comment>
<keyword evidence="3" id="KW-0813">Transport</keyword>
<dbReference type="InterPro" id="IPR058533">
    <property type="entry name" value="Cation_efflux_TM"/>
</dbReference>
<dbReference type="InterPro" id="IPR027470">
    <property type="entry name" value="Cation_efflux_CTD"/>
</dbReference>
<gene>
    <name evidence="12" type="ORF">HK099_001637</name>
</gene>
<dbReference type="Gene3D" id="1.20.1510.10">
    <property type="entry name" value="Cation efflux protein transmembrane domain"/>
    <property type="match status" value="1"/>
</dbReference>
<comment type="similarity">
    <text evidence="2">Belongs to the cation diffusion facilitator (CDF) transporter (TC 2.A.4) family. SLC30A subfamily.</text>
</comment>
<dbReference type="InterPro" id="IPR027469">
    <property type="entry name" value="Cation_efflux_TMD_sf"/>
</dbReference>
<dbReference type="EMBL" id="JADGJW010001486">
    <property type="protein sequence ID" value="KAJ3203035.1"/>
    <property type="molecule type" value="Genomic_DNA"/>
</dbReference>
<evidence type="ECO:0000313" key="12">
    <source>
        <dbReference type="EMBL" id="KAJ3203035.1"/>
    </source>
</evidence>
<evidence type="ECO:0000256" key="7">
    <source>
        <dbReference type="ARBA" id="ARBA00023136"/>
    </source>
</evidence>
<evidence type="ECO:0000256" key="4">
    <source>
        <dbReference type="ARBA" id="ARBA00022692"/>
    </source>
</evidence>
<feature type="transmembrane region" description="Helical" evidence="8">
    <location>
        <begin position="32"/>
        <end position="53"/>
    </location>
</feature>
<dbReference type="NCBIfam" id="TIGR01297">
    <property type="entry name" value="CDF"/>
    <property type="match status" value="1"/>
</dbReference>
<evidence type="ECO:0000256" key="3">
    <source>
        <dbReference type="ARBA" id="ARBA00022448"/>
    </source>
</evidence>
<evidence type="ECO:0000256" key="2">
    <source>
        <dbReference type="ARBA" id="ARBA00008873"/>
    </source>
</evidence>
<dbReference type="SUPFAM" id="SSF161111">
    <property type="entry name" value="Cation efflux protein transmembrane domain-like"/>
    <property type="match status" value="1"/>
</dbReference>
<dbReference type="GO" id="GO:0006882">
    <property type="term" value="P:intracellular zinc ion homeostasis"/>
    <property type="evidence" value="ECO:0007669"/>
    <property type="project" value="TreeGrafter"/>
</dbReference>
<evidence type="ECO:0000256" key="6">
    <source>
        <dbReference type="ARBA" id="ARBA00022989"/>
    </source>
</evidence>
<dbReference type="GO" id="GO:0005385">
    <property type="term" value="F:zinc ion transmembrane transporter activity"/>
    <property type="evidence" value="ECO:0007669"/>
    <property type="project" value="TreeGrafter"/>
</dbReference>
<dbReference type="Proteomes" id="UP001211065">
    <property type="component" value="Unassembled WGS sequence"/>
</dbReference>
<evidence type="ECO:0000256" key="1">
    <source>
        <dbReference type="ARBA" id="ARBA00004141"/>
    </source>
</evidence>
<feature type="domain" description="Cation efflux protein cytoplasmic" evidence="11">
    <location>
        <begin position="195"/>
        <end position="238"/>
    </location>
</feature>
<dbReference type="InterPro" id="IPR002524">
    <property type="entry name" value="Cation_efflux"/>
</dbReference>
<dbReference type="Pfam" id="PF01545">
    <property type="entry name" value="Cation_efflux"/>
    <property type="match status" value="1"/>
</dbReference>
<evidence type="ECO:0000256" key="9">
    <source>
        <dbReference type="SAM" id="SignalP"/>
    </source>
</evidence>
<dbReference type="PANTHER" id="PTHR45820:SF4">
    <property type="entry name" value="ZINC TRANSPORTER 63C, ISOFORM F"/>
    <property type="match status" value="1"/>
</dbReference>
<evidence type="ECO:0000313" key="13">
    <source>
        <dbReference type="Proteomes" id="UP001211065"/>
    </source>
</evidence>
<feature type="chain" id="PRO_5042036025" evidence="9">
    <location>
        <begin position="20"/>
        <end position="301"/>
    </location>
</feature>
<feature type="non-terminal residue" evidence="12">
    <location>
        <position position="1"/>
    </location>
</feature>
<keyword evidence="5" id="KW-0862">Zinc</keyword>
<evidence type="ECO:0000259" key="10">
    <source>
        <dbReference type="Pfam" id="PF01545"/>
    </source>
</evidence>
<dbReference type="AlphaFoldDB" id="A0AAD5XRY9"/>
<sequence>ALVNGVFLLALCFTLLIQAIQRFVVPEEIDNPKLVLIVGAIGLLLNIVGMSFFHDHGSHFHDHSHHSHDNFMKNSNVKTVEHSADDEKTDKKKQSNEVEVDIEIGDTIKVDDVPHKHVHTGSLNMRGVFLHFLGDALGSVAVLISALINLFVNQEKHYWVIYIDPITSLFITFILIGSAWPLVSSTLSILLQNAPDHLNIDQMKGDILKISKVVNVHEFHVWQISETKAVASVHVLIKAPDHNTTITSEIFSINDTLEEVVFAIQKLLHSYGVHNTTVQPEFLKIVAIPENEIEPSSPVNV</sequence>